<protein>
    <recommendedName>
        <fullName evidence="3">signal peptidase I</fullName>
        <ecNumber evidence="3">3.4.21.89</ecNumber>
    </recommendedName>
</protein>
<dbReference type="EC" id="3.4.21.89" evidence="3"/>
<evidence type="ECO:0000259" key="7">
    <source>
        <dbReference type="Pfam" id="PF10502"/>
    </source>
</evidence>
<accession>A0A3B0R4U0</accession>
<dbReference type="PANTHER" id="PTHR43390:SF1">
    <property type="entry name" value="CHLOROPLAST PROCESSING PEPTIDASE"/>
    <property type="match status" value="1"/>
</dbReference>
<dbReference type="InterPro" id="IPR036286">
    <property type="entry name" value="LexA/Signal_pep-like_sf"/>
</dbReference>
<reference evidence="8" key="1">
    <citation type="submission" date="2018-06" db="EMBL/GenBank/DDBJ databases">
        <authorList>
            <person name="Zhirakovskaya E."/>
        </authorList>
    </citation>
    <scope>NUCLEOTIDE SEQUENCE</scope>
</reference>
<dbReference type="PROSITE" id="PS00761">
    <property type="entry name" value="SPASE_I_3"/>
    <property type="match status" value="1"/>
</dbReference>
<evidence type="ECO:0000256" key="4">
    <source>
        <dbReference type="ARBA" id="ARBA00022670"/>
    </source>
</evidence>
<dbReference type="GO" id="GO:0009003">
    <property type="term" value="F:signal peptidase activity"/>
    <property type="evidence" value="ECO:0007669"/>
    <property type="project" value="UniProtKB-EC"/>
</dbReference>
<dbReference type="Gene3D" id="2.10.109.10">
    <property type="entry name" value="Umud Fragment, subunit A"/>
    <property type="match status" value="1"/>
</dbReference>
<dbReference type="PANTHER" id="PTHR43390">
    <property type="entry name" value="SIGNAL PEPTIDASE I"/>
    <property type="match status" value="1"/>
</dbReference>
<keyword evidence="6" id="KW-0472">Membrane</keyword>
<dbReference type="CDD" id="cd06530">
    <property type="entry name" value="S26_SPase_I"/>
    <property type="match status" value="1"/>
</dbReference>
<gene>
    <name evidence="8" type="ORF">MNBD_ALPHA08-549</name>
</gene>
<feature type="transmembrane region" description="Helical" evidence="6">
    <location>
        <begin position="20"/>
        <end position="38"/>
    </location>
</feature>
<evidence type="ECO:0000256" key="5">
    <source>
        <dbReference type="ARBA" id="ARBA00022801"/>
    </source>
</evidence>
<organism evidence="8">
    <name type="scientific">hydrothermal vent metagenome</name>
    <dbReference type="NCBI Taxonomy" id="652676"/>
    <lineage>
        <taxon>unclassified sequences</taxon>
        <taxon>metagenomes</taxon>
        <taxon>ecological metagenomes</taxon>
    </lineage>
</organism>
<dbReference type="GO" id="GO:0016020">
    <property type="term" value="C:membrane"/>
    <property type="evidence" value="ECO:0007669"/>
    <property type="project" value="InterPro"/>
</dbReference>
<dbReference type="InterPro" id="IPR019756">
    <property type="entry name" value="Pept_S26A_signal_pept_1_Ser-AS"/>
</dbReference>
<dbReference type="InterPro" id="IPR019757">
    <property type="entry name" value="Pept_S26A_signal_pept_1_Lys-AS"/>
</dbReference>
<evidence type="ECO:0000256" key="6">
    <source>
        <dbReference type="SAM" id="Phobius"/>
    </source>
</evidence>
<evidence type="ECO:0000256" key="3">
    <source>
        <dbReference type="ARBA" id="ARBA00013208"/>
    </source>
</evidence>
<keyword evidence="4" id="KW-0645">Protease</keyword>
<dbReference type="PROSITE" id="PS00501">
    <property type="entry name" value="SPASE_I_1"/>
    <property type="match status" value="1"/>
</dbReference>
<keyword evidence="6" id="KW-1133">Transmembrane helix</keyword>
<dbReference type="GO" id="GO:0006465">
    <property type="term" value="P:signal peptide processing"/>
    <property type="evidence" value="ECO:0007669"/>
    <property type="project" value="InterPro"/>
</dbReference>
<dbReference type="GO" id="GO:0004252">
    <property type="term" value="F:serine-type endopeptidase activity"/>
    <property type="evidence" value="ECO:0007669"/>
    <property type="project" value="InterPro"/>
</dbReference>
<evidence type="ECO:0000256" key="1">
    <source>
        <dbReference type="ARBA" id="ARBA00000677"/>
    </source>
</evidence>
<dbReference type="InterPro" id="IPR000223">
    <property type="entry name" value="Pept_S26A_signal_pept_1"/>
</dbReference>
<dbReference type="EMBL" id="UOEC01000010">
    <property type="protein sequence ID" value="VAV86637.1"/>
    <property type="molecule type" value="Genomic_DNA"/>
</dbReference>
<dbReference type="PRINTS" id="PR00727">
    <property type="entry name" value="LEADERPTASE"/>
</dbReference>
<dbReference type="PROSITE" id="PS00760">
    <property type="entry name" value="SPASE_I_2"/>
    <property type="match status" value="1"/>
</dbReference>
<comment type="catalytic activity">
    <reaction evidence="1">
        <text>Cleavage of hydrophobic, N-terminal signal or leader sequences from secreted and periplasmic proteins.</text>
        <dbReference type="EC" id="3.4.21.89"/>
    </reaction>
</comment>
<evidence type="ECO:0000313" key="8">
    <source>
        <dbReference type="EMBL" id="VAV86637.1"/>
    </source>
</evidence>
<dbReference type="InterPro" id="IPR019533">
    <property type="entry name" value="Peptidase_S26"/>
</dbReference>
<dbReference type="SUPFAM" id="SSF51306">
    <property type="entry name" value="LexA/Signal peptidase"/>
    <property type="match status" value="1"/>
</dbReference>
<dbReference type="NCBIfam" id="TIGR02227">
    <property type="entry name" value="sigpep_I_bact"/>
    <property type="match status" value="1"/>
</dbReference>
<dbReference type="AlphaFoldDB" id="A0A3B0R4U0"/>
<dbReference type="InterPro" id="IPR019758">
    <property type="entry name" value="Pept_S26A_signal_pept_1_CS"/>
</dbReference>
<name>A0A3B0R4U0_9ZZZZ</name>
<dbReference type="Pfam" id="PF10502">
    <property type="entry name" value="Peptidase_S26"/>
    <property type="match status" value="1"/>
</dbReference>
<keyword evidence="5 8" id="KW-0378">Hydrolase</keyword>
<keyword evidence="6" id="KW-0812">Transmembrane</keyword>
<feature type="domain" description="Peptidase S26" evidence="7">
    <location>
        <begin position="17"/>
        <end position="237"/>
    </location>
</feature>
<sequence>MASKAEKADAKSEDGVWETIKVVIQALLIAFFVRLFLFQPFNIPSESMVPTLRVGDYLFVNKLSYGYGPYSFNFSAGFRDYELFAVNKVPFSGRVLEFGKPKRGEVVVFKLPSDTKVDYIKRLIGLPGDKIQVREGVLYLNDKAVKREKIEDFIDTEKNGQRIEQFRETLPNGVSYITHNLWDSSGPGADNTAAFIVPPGNYFMIGDNRDNSLDSRFANGVGFVPYENMVGRATILFFSHTDEASFWKFWNWPWVIRWSRIFSQVQG</sequence>
<evidence type="ECO:0000256" key="2">
    <source>
        <dbReference type="ARBA" id="ARBA00009370"/>
    </source>
</evidence>
<comment type="similarity">
    <text evidence="2">Belongs to the peptidase S26 family.</text>
</comment>
<proteinExistence type="inferred from homology"/>